<dbReference type="Proteomes" id="UP000814033">
    <property type="component" value="Unassembled WGS sequence"/>
</dbReference>
<accession>A0ACB8RG28</accession>
<proteinExistence type="predicted"/>
<reference evidence="1" key="1">
    <citation type="submission" date="2021-02" db="EMBL/GenBank/DDBJ databases">
        <authorList>
            <consortium name="DOE Joint Genome Institute"/>
            <person name="Ahrendt S."/>
            <person name="Looney B.P."/>
            <person name="Miyauchi S."/>
            <person name="Morin E."/>
            <person name="Drula E."/>
            <person name="Courty P.E."/>
            <person name="Chicoki N."/>
            <person name="Fauchery L."/>
            <person name="Kohler A."/>
            <person name="Kuo A."/>
            <person name="Labutti K."/>
            <person name="Pangilinan J."/>
            <person name="Lipzen A."/>
            <person name="Riley R."/>
            <person name="Andreopoulos W."/>
            <person name="He G."/>
            <person name="Johnson J."/>
            <person name="Barry K.W."/>
            <person name="Grigoriev I.V."/>
            <person name="Nagy L."/>
            <person name="Hibbett D."/>
            <person name="Henrissat B."/>
            <person name="Matheny P.B."/>
            <person name="Labbe J."/>
            <person name="Martin F."/>
        </authorList>
    </citation>
    <scope>NUCLEOTIDE SEQUENCE</scope>
    <source>
        <strain evidence="1">FP105234-sp</strain>
    </source>
</reference>
<evidence type="ECO:0000313" key="2">
    <source>
        <dbReference type="Proteomes" id="UP000814033"/>
    </source>
</evidence>
<dbReference type="EMBL" id="MU276044">
    <property type="protein sequence ID" value="KAI0042857.1"/>
    <property type="molecule type" value="Genomic_DNA"/>
</dbReference>
<gene>
    <name evidence="1" type="ORF">FA95DRAFT_511369</name>
</gene>
<sequence length="606" mass="66406">MEARKDGHWVNIGRILRDGRGATRCAILDQGFWRAQAGQVGGHVASSAGQHPESRRVRWHGWAVRESRWRWGSWCTCGAGREGDESHVLRGCAWGSRSARDCAPSPPSKCGRFASSLSADVARGYHRPRSPAAALSLQLVCTDECTGACACHVAGWVADVAAVCSGVTEVQGGTVFHARTRPGFLFCSPRPCDDVCTRHALPSRTRRRFPPWISASALLFPRNFALASCSAPPVTHSLLHSNTSQASLASPHHLAPPAMSAGAPSASQRFKMRVGLAKKKPQRQSSIRRTPSTAATPPRAATSKPVDPVAAPRAQNDSVGPAPSAQVVSVLSPPPDGNGVTLDPCVPFYSLRPPNRRPTLYIPAARRRVRVSHRHAMDTHRVPFAQVREQAACRCQQTVRHTLFPSHRTADPRSDPHYRLRSGPRAPCAPPCKPVSPAHTRTELTAHRTAARRPRSSRRPSSRRRNPPASSARSAASSARSAPRPRPPTRSRPRPRTAQACTRRRSRTRSRPRRGRTPCARAGCCPRATSRTSRPPRTAAWGSWRRATGRATRMRGRRRARSSRCGARCRRAAGTARRARRAGASRSLERRRRAGLRKVLRQPIRL</sequence>
<protein>
    <submittedName>
        <fullName evidence="1">Uncharacterized protein</fullName>
    </submittedName>
</protein>
<keyword evidence="2" id="KW-1185">Reference proteome</keyword>
<comment type="caution">
    <text evidence="1">The sequence shown here is derived from an EMBL/GenBank/DDBJ whole genome shotgun (WGS) entry which is preliminary data.</text>
</comment>
<organism evidence="1 2">
    <name type="scientific">Auriscalpium vulgare</name>
    <dbReference type="NCBI Taxonomy" id="40419"/>
    <lineage>
        <taxon>Eukaryota</taxon>
        <taxon>Fungi</taxon>
        <taxon>Dikarya</taxon>
        <taxon>Basidiomycota</taxon>
        <taxon>Agaricomycotina</taxon>
        <taxon>Agaricomycetes</taxon>
        <taxon>Russulales</taxon>
        <taxon>Auriscalpiaceae</taxon>
        <taxon>Auriscalpium</taxon>
    </lineage>
</organism>
<reference evidence="1" key="2">
    <citation type="journal article" date="2022" name="New Phytol.">
        <title>Evolutionary transition to the ectomycorrhizal habit in the genomes of a hyperdiverse lineage of mushroom-forming fungi.</title>
        <authorList>
            <person name="Looney B."/>
            <person name="Miyauchi S."/>
            <person name="Morin E."/>
            <person name="Drula E."/>
            <person name="Courty P.E."/>
            <person name="Kohler A."/>
            <person name="Kuo A."/>
            <person name="LaButti K."/>
            <person name="Pangilinan J."/>
            <person name="Lipzen A."/>
            <person name="Riley R."/>
            <person name="Andreopoulos W."/>
            <person name="He G."/>
            <person name="Johnson J."/>
            <person name="Nolan M."/>
            <person name="Tritt A."/>
            <person name="Barry K.W."/>
            <person name="Grigoriev I.V."/>
            <person name="Nagy L.G."/>
            <person name="Hibbett D."/>
            <person name="Henrissat B."/>
            <person name="Matheny P.B."/>
            <person name="Labbe J."/>
            <person name="Martin F.M."/>
        </authorList>
    </citation>
    <scope>NUCLEOTIDE SEQUENCE</scope>
    <source>
        <strain evidence="1">FP105234-sp</strain>
    </source>
</reference>
<evidence type="ECO:0000313" key="1">
    <source>
        <dbReference type="EMBL" id="KAI0042857.1"/>
    </source>
</evidence>
<name>A0ACB8RG28_9AGAM</name>